<dbReference type="Gene3D" id="3.50.50.60">
    <property type="entry name" value="FAD/NAD(P)-binding domain"/>
    <property type="match status" value="2"/>
</dbReference>
<keyword evidence="8" id="KW-1185">Reference proteome</keyword>
<evidence type="ECO:0000259" key="6">
    <source>
        <dbReference type="Pfam" id="PF01593"/>
    </source>
</evidence>
<dbReference type="InterPro" id="IPR052206">
    <property type="entry name" value="Retinol_saturase"/>
</dbReference>
<evidence type="ECO:0000256" key="4">
    <source>
        <dbReference type="ARBA" id="ARBA00022857"/>
    </source>
</evidence>
<keyword evidence="3" id="KW-0274">FAD</keyword>
<dbReference type="Proteomes" id="UP000267187">
    <property type="component" value="Unassembled WGS sequence"/>
</dbReference>
<dbReference type="PANTHER" id="PTHR46091:SF3">
    <property type="entry name" value="AMINE OXIDASE DOMAIN-CONTAINING PROTEIN"/>
    <property type="match status" value="1"/>
</dbReference>
<gene>
    <name evidence="7" type="ORF">DFR27_2431</name>
</gene>
<sequence length="540" mass="60152">MALTPSSIRVGGRYRANRLKDSYDVVVIGSGIGGLTTAACLAKMGKRVCVLEQHYTAGGLTHTYQRNGYEWDVGVHYIGDMGTENTMGRRAFDYISEGRIKWAPMDSTFDRIFLGDESYDLVAGKEAYIQSLKQDFPDEEDAIDRYIDYLYRVRRAVKLYSIAKLLPVWLLKITRPILSSRIDKDLNRPTREVLESLTTNQKLIAVLAGQWGDCGLPPAQSSFVIHSMIAHHYINGGYYPVGGSAVMATEIIPTIEKSGGNVFTYASVEEILVTANRVSGVRMADGHVINCNTVVSAAGVINTYQKLLKPEVVPADVIANMTHVKPSMASVCLYIGLAETAEQLELPKTNLWLYPSERFEAHVDEFMKDPESTHPLVYISFPSAKDPDFLNRYPGKATIEIVAPGLHETFAPWADKPWGNRGEDYEALKESIAQRLLEQLYAQLPHLRGKIDYYELSTTLSTDYFCRYEQGQIYGLNHDPERFDQSWLRPKTPIKGLYLSGQDVMTCGVVGAMMGGVLCAIQLGGRQSLKLAKQIFSKAA</sequence>
<protein>
    <submittedName>
        <fullName evidence="7">Phytoene dehydrogenase-like protein</fullName>
    </submittedName>
</protein>
<dbReference type="SUPFAM" id="SSF51905">
    <property type="entry name" value="FAD/NAD(P)-binding domain"/>
    <property type="match status" value="1"/>
</dbReference>
<evidence type="ECO:0000256" key="3">
    <source>
        <dbReference type="ARBA" id="ARBA00022827"/>
    </source>
</evidence>
<dbReference type="RefSeq" id="WP_121877733.1">
    <property type="nucleotide sequence ID" value="NZ_REFJ01000007.1"/>
</dbReference>
<evidence type="ECO:0000313" key="7">
    <source>
        <dbReference type="EMBL" id="RMA77612.1"/>
    </source>
</evidence>
<dbReference type="InterPro" id="IPR036188">
    <property type="entry name" value="FAD/NAD-bd_sf"/>
</dbReference>
<comment type="caution">
    <text evidence="7">The sequence shown here is derived from an EMBL/GenBank/DDBJ whole genome shotgun (WGS) entry which is preliminary data.</text>
</comment>
<dbReference type="EMBL" id="REFJ01000007">
    <property type="protein sequence ID" value="RMA77612.1"/>
    <property type="molecule type" value="Genomic_DNA"/>
</dbReference>
<dbReference type="GO" id="GO:0016491">
    <property type="term" value="F:oxidoreductase activity"/>
    <property type="evidence" value="ECO:0007669"/>
    <property type="project" value="InterPro"/>
</dbReference>
<evidence type="ECO:0000313" key="8">
    <source>
        <dbReference type="Proteomes" id="UP000267187"/>
    </source>
</evidence>
<dbReference type="PANTHER" id="PTHR46091">
    <property type="entry name" value="BLR7054 PROTEIN"/>
    <property type="match status" value="1"/>
</dbReference>
<proteinExistence type="predicted"/>
<organism evidence="7 8">
    <name type="scientific">Umboniibacter marinipuniceus</name>
    <dbReference type="NCBI Taxonomy" id="569599"/>
    <lineage>
        <taxon>Bacteria</taxon>
        <taxon>Pseudomonadati</taxon>
        <taxon>Pseudomonadota</taxon>
        <taxon>Gammaproteobacteria</taxon>
        <taxon>Cellvibrionales</taxon>
        <taxon>Cellvibrionaceae</taxon>
        <taxon>Umboniibacter</taxon>
    </lineage>
</organism>
<evidence type="ECO:0000256" key="1">
    <source>
        <dbReference type="ARBA" id="ARBA00022630"/>
    </source>
</evidence>
<dbReference type="InterPro" id="IPR002937">
    <property type="entry name" value="Amino_oxidase"/>
</dbReference>
<reference evidence="7 8" key="1">
    <citation type="submission" date="2018-10" db="EMBL/GenBank/DDBJ databases">
        <title>Genomic Encyclopedia of Type Strains, Phase IV (KMG-IV): sequencing the most valuable type-strain genomes for metagenomic binning, comparative biology and taxonomic classification.</title>
        <authorList>
            <person name="Goeker M."/>
        </authorList>
    </citation>
    <scope>NUCLEOTIDE SEQUENCE [LARGE SCALE GENOMIC DNA]</scope>
    <source>
        <strain evidence="7 8">DSM 25080</strain>
    </source>
</reference>
<dbReference type="AlphaFoldDB" id="A0A3M0AEK1"/>
<dbReference type="PRINTS" id="PR00420">
    <property type="entry name" value="RNGMNOXGNASE"/>
</dbReference>
<keyword evidence="4" id="KW-0521">NADP</keyword>
<accession>A0A3M0AEK1</accession>
<dbReference type="Pfam" id="PF01593">
    <property type="entry name" value="Amino_oxidase"/>
    <property type="match status" value="1"/>
</dbReference>
<keyword evidence="2" id="KW-0732">Signal</keyword>
<keyword evidence="5" id="KW-0520">NAD</keyword>
<evidence type="ECO:0000256" key="2">
    <source>
        <dbReference type="ARBA" id="ARBA00022729"/>
    </source>
</evidence>
<name>A0A3M0AEK1_9GAMM</name>
<keyword evidence="1" id="KW-0285">Flavoprotein</keyword>
<evidence type="ECO:0000256" key="5">
    <source>
        <dbReference type="ARBA" id="ARBA00023027"/>
    </source>
</evidence>
<dbReference type="OrthoDB" id="9774675at2"/>
<feature type="domain" description="Amine oxidase" evidence="6">
    <location>
        <begin position="32"/>
        <end position="520"/>
    </location>
</feature>